<organism evidence="2 3">
    <name type="scientific">Microvirga puerhi</name>
    <dbReference type="NCBI Taxonomy" id="2876078"/>
    <lineage>
        <taxon>Bacteria</taxon>
        <taxon>Pseudomonadati</taxon>
        <taxon>Pseudomonadota</taxon>
        <taxon>Alphaproteobacteria</taxon>
        <taxon>Hyphomicrobiales</taxon>
        <taxon>Methylobacteriaceae</taxon>
        <taxon>Microvirga</taxon>
    </lineage>
</organism>
<feature type="non-terminal residue" evidence="2">
    <location>
        <position position="1"/>
    </location>
</feature>
<dbReference type="InterPro" id="IPR013611">
    <property type="entry name" value="Transp-assoc_OB_typ2"/>
</dbReference>
<dbReference type="InterPro" id="IPR008995">
    <property type="entry name" value="Mo/tungstate-bd_C_term_dom"/>
</dbReference>
<dbReference type="InterPro" id="IPR012340">
    <property type="entry name" value="NA-bd_OB-fold"/>
</dbReference>
<gene>
    <name evidence="2" type="ORF">K9B37_10810</name>
</gene>
<dbReference type="EMBL" id="JAIRBM010000006">
    <property type="protein sequence ID" value="MBZ6076765.1"/>
    <property type="molecule type" value="Genomic_DNA"/>
</dbReference>
<dbReference type="Proteomes" id="UP000704176">
    <property type="component" value="Unassembled WGS sequence"/>
</dbReference>
<dbReference type="Pfam" id="PF08402">
    <property type="entry name" value="TOBE_2"/>
    <property type="match status" value="1"/>
</dbReference>
<feature type="domain" description="Transport-associated OB type 2" evidence="1">
    <location>
        <begin position="28"/>
        <end position="94"/>
    </location>
</feature>
<sequence>EAGFVVGDLTFPVGRMPPAAVGRPAYYGIRPEHFHLSDQGIPVEVSVIEPTGSETQVFARVQGRDMTCVFRERISAQPGETIRIQPDPALVHLFDNETGRRLN</sequence>
<keyword evidence="3" id="KW-1185">Reference proteome</keyword>
<evidence type="ECO:0000259" key="1">
    <source>
        <dbReference type="Pfam" id="PF08402"/>
    </source>
</evidence>
<accession>A0ABS7VNQ9</accession>
<dbReference type="Gene3D" id="2.40.50.100">
    <property type="match status" value="1"/>
</dbReference>
<evidence type="ECO:0000313" key="2">
    <source>
        <dbReference type="EMBL" id="MBZ6076765.1"/>
    </source>
</evidence>
<dbReference type="SUPFAM" id="SSF50331">
    <property type="entry name" value="MOP-like"/>
    <property type="match status" value="1"/>
</dbReference>
<dbReference type="Gene3D" id="2.40.50.140">
    <property type="entry name" value="Nucleic acid-binding proteins"/>
    <property type="match status" value="1"/>
</dbReference>
<comment type="caution">
    <text evidence="2">The sequence shown here is derived from an EMBL/GenBank/DDBJ whole genome shotgun (WGS) entry which is preliminary data.</text>
</comment>
<dbReference type="RefSeq" id="WP_224313072.1">
    <property type="nucleotide sequence ID" value="NZ_JAIRBM010000006.1"/>
</dbReference>
<reference evidence="2 3" key="1">
    <citation type="submission" date="2021-09" db="EMBL/GenBank/DDBJ databases">
        <title>The complete genome sequence of a new microorganism.</title>
        <authorList>
            <person name="Zi Z."/>
        </authorList>
    </citation>
    <scope>NUCLEOTIDE SEQUENCE [LARGE SCALE GENOMIC DNA]</scope>
    <source>
        <strain evidence="2 3">WGZ8</strain>
    </source>
</reference>
<proteinExistence type="predicted"/>
<evidence type="ECO:0000313" key="3">
    <source>
        <dbReference type="Proteomes" id="UP000704176"/>
    </source>
</evidence>
<name>A0ABS7VNQ9_9HYPH</name>
<protein>
    <submittedName>
        <fullName evidence="2">TOBE domain-containing protein</fullName>
    </submittedName>
</protein>